<accession>A0A5T8GPI0</accession>
<organism evidence="1">
    <name type="scientific">Salmonella enterica</name>
    <name type="common">Salmonella choleraesuis</name>
    <dbReference type="NCBI Taxonomy" id="28901"/>
    <lineage>
        <taxon>Bacteria</taxon>
        <taxon>Pseudomonadati</taxon>
        <taxon>Pseudomonadota</taxon>
        <taxon>Gammaproteobacteria</taxon>
        <taxon>Enterobacterales</taxon>
        <taxon>Enterobacteriaceae</taxon>
        <taxon>Salmonella</taxon>
    </lineage>
</organism>
<dbReference type="EMBL" id="AAGGBR010000058">
    <property type="protein sequence ID" value="EBN5354355.1"/>
    <property type="molecule type" value="Genomic_DNA"/>
</dbReference>
<dbReference type="AlphaFoldDB" id="A0A5T8GPI0"/>
<evidence type="ECO:0000313" key="1">
    <source>
        <dbReference type="EMBL" id="EBN5354355.1"/>
    </source>
</evidence>
<protein>
    <submittedName>
        <fullName evidence="1">Uncharacterized protein</fullName>
    </submittedName>
</protein>
<gene>
    <name evidence="1" type="ORF">DVE28_24885</name>
</gene>
<name>A0A5T8GPI0_SALER</name>
<sequence length="73" mass="8616">MRILKDSVLSDEFEGWDEDMVYEFDDGTKWKLASYHYSYSYSYRPKAKLLIDGSRYYLEVEGMGEPVEVVQVS</sequence>
<comment type="caution">
    <text evidence="1">The sequence shown here is derived from an EMBL/GenBank/DDBJ whole genome shotgun (WGS) entry which is preliminary data.</text>
</comment>
<proteinExistence type="predicted"/>
<reference evidence="1" key="1">
    <citation type="submission" date="2018-07" db="EMBL/GenBank/DDBJ databases">
        <authorList>
            <consortium name="PulseNet: The National Subtyping Network for Foodborne Disease Surveillance"/>
            <person name="Tarr C.L."/>
            <person name="Trees E."/>
            <person name="Katz L.S."/>
            <person name="Carleton-Romer H.A."/>
            <person name="Stroika S."/>
            <person name="Kucerova Z."/>
            <person name="Roache K.F."/>
            <person name="Sabol A.L."/>
            <person name="Besser J."/>
            <person name="Gerner-Smidt P."/>
        </authorList>
    </citation>
    <scope>NUCLEOTIDE SEQUENCE</scope>
    <source>
        <strain evidence="1">PNUSAS044750</strain>
    </source>
</reference>